<dbReference type="GO" id="GO:0015095">
    <property type="term" value="F:magnesium ion transmembrane transporter activity"/>
    <property type="evidence" value="ECO:0007669"/>
    <property type="project" value="InterPro"/>
</dbReference>
<dbReference type="HOGENOM" id="CLU_012349_1_2_1"/>
<dbReference type="SUPFAM" id="SSF103481">
    <property type="entry name" value="Multidrug resistance efflux transporter EmrE"/>
    <property type="match status" value="1"/>
</dbReference>
<evidence type="ECO:0000256" key="2">
    <source>
        <dbReference type="ARBA" id="ARBA00007230"/>
    </source>
</evidence>
<feature type="transmembrane region" description="Helical" evidence="6">
    <location>
        <begin position="85"/>
        <end position="111"/>
    </location>
</feature>
<feature type="transmembrane region" description="Helical" evidence="6">
    <location>
        <begin position="162"/>
        <end position="180"/>
    </location>
</feature>
<keyword evidence="3 6" id="KW-0812">Transmembrane</keyword>
<evidence type="ECO:0000256" key="6">
    <source>
        <dbReference type="SAM" id="Phobius"/>
    </source>
</evidence>
<evidence type="ECO:0000256" key="1">
    <source>
        <dbReference type="ARBA" id="ARBA00004141"/>
    </source>
</evidence>
<organism evidence="7">
    <name type="scientific">Dendroctonus ponderosae</name>
    <name type="common">Mountain pine beetle</name>
    <dbReference type="NCBI Taxonomy" id="77166"/>
    <lineage>
        <taxon>Eukaryota</taxon>
        <taxon>Metazoa</taxon>
        <taxon>Ecdysozoa</taxon>
        <taxon>Arthropoda</taxon>
        <taxon>Hexapoda</taxon>
        <taxon>Insecta</taxon>
        <taxon>Pterygota</taxon>
        <taxon>Neoptera</taxon>
        <taxon>Endopterygota</taxon>
        <taxon>Coleoptera</taxon>
        <taxon>Polyphaga</taxon>
        <taxon>Cucujiformia</taxon>
        <taxon>Curculionidae</taxon>
        <taxon>Scolytinae</taxon>
        <taxon>Dendroctonus</taxon>
    </lineage>
</organism>
<keyword evidence="9" id="KW-1185">Reference proteome</keyword>
<evidence type="ECO:0000256" key="5">
    <source>
        <dbReference type="ARBA" id="ARBA00023136"/>
    </source>
</evidence>
<reference evidence="8" key="2">
    <citation type="submission" date="2024-08" db="UniProtKB">
        <authorList>
            <consortium name="EnsemblMetazoa"/>
        </authorList>
    </citation>
    <scope>IDENTIFICATION</scope>
</reference>
<feature type="non-terminal residue" evidence="7">
    <location>
        <position position="1"/>
    </location>
</feature>
<name>N6TVV8_DENPD</name>
<dbReference type="InterPro" id="IPR037185">
    <property type="entry name" value="EmrE-like"/>
</dbReference>
<dbReference type="AlphaFoldDB" id="N6TVV8"/>
<dbReference type="GO" id="GO:0016020">
    <property type="term" value="C:membrane"/>
    <property type="evidence" value="ECO:0007669"/>
    <property type="project" value="UniProtKB-SubCell"/>
</dbReference>
<evidence type="ECO:0000313" key="7">
    <source>
        <dbReference type="EMBL" id="ENN70432.1"/>
    </source>
</evidence>
<sequence>MDSTGVISSKISSPQGESEFDFYIGLCLALSSSIFIGSSFIIKKISLKRLNKVGLRASAGGFGYLKDWTWWIGLLTMGVGELANFGAYAFAPASLVTPLGALSVLVSAVLASKFLHETLNTNGKMGCILCVLGSVVVVIHSPHEAEFSTVDDLLSRLAEADFLYYAFIVSVIVISIIFFLGPRYGNRYVSVYVALCSAVGSLTVMACKGLGLAIRNSITGVLPAHDVWIIAIFLLVAVAFICLQMNYLNKALDVFDTSIVTPAYYVMFTTMVIVVSAILFREWASMEVTSILGASCGFGITIVAIFLLTSSHKEKLAQSFASSREYGSNHYLPRTV</sequence>
<evidence type="ECO:0000313" key="8">
    <source>
        <dbReference type="EnsemblMetazoa" id="XP_019771767.1"/>
    </source>
</evidence>
<evidence type="ECO:0000256" key="3">
    <source>
        <dbReference type="ARBA" id="ARBA00022692"/>
    </source>
</evidence>
<accession>N6TVV8</accession>
<reference evidence="7 9" key="1">
    <citation type="journal article" date="2013" name="Genome Biol.">
        <title>Draft genome of the mountain pine beetle, Dendroctonus ponderosae Hopkins, a major forest pest.</title>
        <authorList>
            <person name="Keeling C.I."/>
            <person name="Yuen M.M."/>
            <person name="Liao N.Y."/>
            <person name="Docking T.R."/>
            <person name="Chan S.K."/>
            <person name="Taylor G.A."/>
            <person name="Palmquist D.L."/>
            <person name="Jackman S.D."/>
            <person name="Nguyen A."/>
            <person name="Li M."/>
            <person name="Henderson H."/>
            <person name="Janes J.K."/>
            <person name="Zhao Y."/>
            <person name="Pandoh P."/>
            <person name="Moore R."/>
            <person name="Sperling F.A."/>
            <person name="Huber D.P."/>
            <person name="Birol I."/>
            <person name="Jones S.J."/>
            <person name="Bohlmann J."/>
        </authorList>
    </citation>
    <scope>NUCLEOTIDE SEQUENCE</scope>
</reference>
<evidence type="ECO:0008006" key="10">
    <source>
        <dbReference type="Google" id="ProtNLM"/>
    </source>
</evidence>
<feature type="transmembrane region" description="Helical" evidence="6">
    <location>
        <begin position="227"/>
        <end position="247"/>
    </location>
</feature>
<dbReference type="Proteomes" id="UP000019118">
    <property type="component" value="Unassembled WGS sequence"/>
</dbReference>
<feature type="transmembrane region" description="Helical" evidence="6">
    <location>
        <begin position="192"/>
        <end position="215"/>
    </location>
</feature>
<dbReference type="EnsemblMetazoa" id="XM_019916208.1">
    <property type="protein sequence ID" value="XP_019771767.1"/>
    <property type="gene ID" value="LOC109545480"/>
</dbReference>
<protein>
    <recommendedName>
        <fullName evidence="10">Magnesium transporter NIPA2</fullName>
    </recommendedName>
</protein>
<dbReference type="PANTHER" id="PTHR12570:SF92">
    <property type="entry name" value="SPICHTHYIN, ISOFORM B"/>
    <property type="match status" value="1"/>
</dbReference>
<dbReference type="InterPro" id="IPR008521">
    <property type="entry name" value="Mg_trans_NIPA"/>
</dbReference>
<dbReference type="PANTHER" id="PTHR12570">
    <property type="match status" value="1"/>
</dbReference>
<feature type="transmembrane region" description="Helical" evidence="6">
    <location>
        <begin position="259"/>
        <end position="279"/>
    </location>
</feature>
<keyword evidence="5 6" id="KW-0472">Membrane</keyword>
<dbReference type="OrthoDB" id="6428174at2759"/>
<evidence type="ECO:0000313" key="9">
    <source>
        <dbReference type="Proteomes" id="UP000019118"/>
    </source>
</evidence>
<dbReference type="EMBL" id="KB741292">
    <property type="protein sequence ID" value="ENN70432.1"/>
    <property type="molecule type" value="Genomic_DNA"/>
</dbReference>
<feature type="transmembrane region" description="Helical" evidence="6">
    <location>
        <begin position="22"/>
        <end position="42"/>
    </location>
</feature>
<dbReference type="KEGG" id="dpa:109545480"/>
<evidence type="ECO:0000256" key="4">
    <source>
        <dbReference type="ARBA" id="ARBA00022989"/>
    </source>
</evidence>
<feature type="transmembrane region" description="Helical" evidence="6">
    <location>
        <begin position="291"/>
        <end position="309"/>
    </location>
</feature>
<gene>
    <name evidence="8" type="primary">109545480</name>
    <name evidence="7" type="ORF">YQE_12936</name>
</gene>
<keyword evidence="4 6" id="KW-1133">Transmembrane helix</keyword>
<comment type="similarity">
    <text evidence="2">Belongs to the NIPA family.</text>
</comment>
<dbReference type="Pfam" id="PF05653">
    <property type="entry name" value="Mg_trans_NIPA"/>
    <property type="match status" value="1"/>
</dbReference>
<dbReference type="OMA" id="STWMPWF"/>
<feature type="transmembrane region" description="Helical" evidence="6">
    <location>
        <begin position="123"/>
        <end position="142"/>
    </location>
</feature>
<proteinExistence type="inferred from homology"/>
<comment type="subcellular location">
    <subcellularLocation>
        <location evidence="1">Membrane</location>
        <topology evidence="1">Multi-pass membrane protein</topology>
    </subcellularLocation>
</comment>